<feature type="transmembrane region" description="Helical" evidence="2">
    <location>
        <begin position="63"/>
        <end position="84"/>
    </location>
</feature>
<keyword evidence="2" id="KW-0472">Membrane</keyword>
<evidence type="ECO:0000256" key="1">
    <source>
        <dbReference type="SAM" id="MobiDB-lite"/>
    </source>
</evidence>
<feature type="transmembrane region" description="Helical" evidence="2">
    <location>
        <begin position="12"/>
        <end position="36"/>
    </location>
</feature>
<evidence type="ECO:0000256" key="2">
    <source>
        <dbReference type="SAM" id="Phobius"/>
    </source>
</evidence>
<proteinExistence type="predicted"/>
<feature type="region of interest" description="Disordered" evidence="1">
    <location>
        <begin position="183"/>
        <end position="203"/>
    </location>
</feature>
<dbReference type="EMBL" id="HBHT01003722">
    <property type="protein sequence ID" value="CAD9944842.1"/>
    <property type="molecule type" value="Transcribed_RNA"/>
</dbReference>
<keyword evidence="2" id="KW-1133">Transmembrane helix</keyword>
<feature type="transmembrane region" description="Helical" evidence="2">
    <location>
        <begin position="134"/>
        <end position="153"/>
    </location>
</feature>
<gene>
    <name evidence="3" type="ORF">APAL1065_LOCUS2507</name>
</gene>
<feature type="compositionally biased region" description="Basic and acidic residues" evidence="1">
    <location>
        <begin position="187"/>
        <end position="203"/>
    </location>
</feature>
<sequence>MASSSYISGEITIYTTLLLLGSALNILACVNIGFIMEKDKCCFYTDEFGWKTNESGIMAESPLFLWTGMLLSCLGLGVGILGCYRKWSKVYVKGVVAVALSWTTYRFFICISIHRWNTDQKKGVIDLYRTDYTTVRLVISVLLEGLLFALYYWRVDNWNRHVEYENLQLMQRDDGEEIAVEIPRSSFQDKPEEHHDGLKESDH</sequence>
<feature type="transmembrane region" description="Helical" evidence="2">
    <location>
        <begin position="91"/>
        <end position="114"/>
    </location>
</feature>
<accession>A0A7S2VAA8</accession>
<dbReference type="AlphaFoldDB" id="A0A7S2VAA8"/>
<reference evidence="3" key="1">
    <citation type="submission" date="2021-01" db="EMBL/GenBank/DDBJ databases">
        <authorList>
            <person name="Corre E."/>
            <person name="Pelletier E."/>
            <person name="Niang G."/>
            <person name="Scheremetjew M."/>
            <person name="Finn R."/>
            <person name="Kale V."/>
            <person name="Holt S."/>
            <person name="Cochrane G."/>
            <person name="Meng A."/>
            <person name="Brown T."/>
            <person name="Cohen L."/>
        </authorList>
    </citation>
    <scope>NUCLEOTIDE SEQUENCE</scope>
    <source>
        <strain evidence="3">CCMP125</strain>
    </source>
</reference>
<organism evidence="3">
    <name type="scientific">Entomoneis paludosa</name>
    <dbReference type="NCBI Taxonomy" id="265537"/>
    <lineage>
        <taxon>Eukaryota</taxon>
        <taxon>Sar</taxon>
        <taxon>Stramenopiles</taxon>
        <taxon>Ochrophyta</taxon>
        <taxon>Bacillariophyta</taxon>
        <taxon>Bacillariophyceae</taxon>
        <taxon>Bacillariophycidae</taxon>
        <taxon>Entomoneidaceae</taxon>
        <taxon>Entomoneis</taxon>
    </lineage>
</organism>
<evidence type="ECO:0000313" key="3">
    <source>
        <dbReference type="EMBL" id="CAD9944842.1"/>
    </source>
</evidence>
<name>A0A7S2VAA8_9STRA</name>
<keyword evidence="2" id="KW-0812">Transmembrane</keyword>
<protein>
    <submittedName>
        <fullName evidence="3">Uncharacterized protein</fullName>
    </submittedName>
</protein>